<organism evidence="1 2">
    <name type="scientific">Spartinivicinus poritis</name>
    <dbReference type="NCBI Taxonomy" id="2994640"/>
    <lineage>
        <taxon>Bacteria</taxon>
        <taxon>Pseudomonadati</taxon>
        <taxon>Pseudomonadota</taxon>
        <taxon>Gammaproteobacteria</taxon>
        <taxon>Oceanospirillales</taxon>
        <taxon>Zooshikellaceae</taxon>
        <taxon>Spartinivicinus</taxon>
    </lineage>
</organism>
<sequence length="157" mass="18485">MNNIEFLCQVHQYLLAKGVDNWVFGGWAEELYQLREPSWHSDIDLLVKDHCFTCVDNLLKSDDTLVDIPEKRFSHKRAFEYHSIRVELFLVDPVTLTTNFFADCYLLQWPVDTFHNRLELPGLRICSKAALQAYRGVHKKIVAKHKLQFLEFENESN</sequence>
<comment type="caution">
    <text evidence="1">The sequence shown here is derived from an EMBL/GenBank/DDBJ whole genome shotgun (WGS) entry which is preliminary data.</text>
</comment>
<dbReference type="Gene3D" id="3.30.460.40">
    <property type="match status" value="1"/>
</dbReference>
<protein>
    <submittedName>
        <fullName evidence="1">Uncharacterized protein</fullName>
    </submittedName>
</protein>
<dbReference type="Proteomes" id="UP001528823">
    <property type="component" value="Unassembled WGS sequence"/>
</dbReference>
<accession>A0ABT5U6R4</accession>
<keyword evidence="2" id="KW-1185">Reference proteome</keyword>
<evidence type="ECO:0000313" key="2">
    <source>
        <dbReference type="Proteomes" id="UP001528823"/>
    </source>
</evidence>
<evidence type="ECO:0000313" key="1">
    <source>
        <dbReference type="EMBL" id="MDE1462054.1"/>
    </source>
</evidence>
<proteinExistence type="predicted"/>
<dbReference type="EMBL" id="JAPMOU010000008">
    <property type="protein sequence ID" value="MDE1462054.1"/>
    <property type="molecule type" value="Genomic_DNA"/>
</dbReference>
<name>A0ABT5U6R4_9GAMM</name>
<gene>
    <name evidence="1" type="ORF">ORQ98_08725</name>
</gene>
<reference evidence="1 2" key="1">
    <citation type="submission" date="2022-11" db="EMBL/GenBank/DDBJ databases">
        <title>Spartinivicinus poritis sp. nov., isolated from scleractinian coral Porites lutea.</title>
        <authorList>
            <person name="Zhang G."/>
            <person name="Cai L."/>
            <person name="Wei Q."/>
        </authorList>
    </citation>
    <scope>NUCLEOTIDE SEQUENCE [LARGE SCALE GENOMIC DNA]</scope>
    <source>
        <strain evidence="1 2">A2-2</strain>
    </source>
</reference>
<dbReference type="RefSeq" id="WP_274688413.1">
    <property type="nucleotide sequence ID" value="NZ_JAPMOU010000008.1"/>
</dbReference>